<keyword evidence="8" id="KW-0732">Signal</keyword>
<dbReference type="InterPro" id="IPR026961">
    <property type="entry name" value="PGG_dom"/>
</dbReference>
<comment type="subcellular location">
    <subcellularLocation>
        <location evidence="1">Membrane</location>
        <topology evidence="1">Multi-pass membrane protein</topology>
    </subcellularLocation>
</comment>
<dbReference type="PANTHER" id="PTHR24186:SF50">
    <property type="entry name" value="ANKYRIN REPEAT-CONTAINING PROTEIN ITN1-LIKE ISOFORM X1"/>
    <property type="match status" value="1"/>
</dbReference>
<evidence type="ECO:0000256" key="1">
    <source>
        <dbReference type="ARBA" id="ARBA00004141"/>
    </source>
</evidence>
<proteinExistence type="predicted"/>
<feature type="chain" id="PRO_5032453206" description="PGG domain-containing protein" evidence="8">
    <location>
        <begin position="21"/>
        <end position="184"/>
    </location>
</feature>
<dbReference type="GO" id="GO:0005886">
    <property type="term" value="C:plasma membrane"/>
    <property type="evidence" value="ECO:0007669"/>
    <property type="project" value="TreeGrafter"/>
</dbReference>
<dbReference type="PANTHER" id="PTHR24186">
    <property type="entry name" value="PROTEIN PHOSPHATASE 1 REGULATORY SUBUNIT"/>
    <property type="match status" value="1"/>
</dbReference>
<evidence type="ECO:0000313" key="10">
    <source>
        <dbReference type="EMBL" id="KAF8669123.1"/>
    </source>
</evidence>
<evidence type="ECO:0000256" key="6">
    <source>
        <dbReference type="ARBA" id="ARBA00023136"/>
    </source>
</evidence>
<keyword evidence="2 7" id="KW-0812">Transmembrane</keyword>
<evidence type="ECO:0000259" key="9">
    <source>
        <dbReference type="Pfam" id="PF13962"/>
    </source>
</evidence>
<feature type="signal peptide" evidence="8">
    <location>
        <begin position="1"/>
        <end position="20"/>
    </location>
</feature>
<dbReference type="AlphaFoldDB" id="A0A835AM92"/>
<comment type="caution">
    <text evidence="10">The sequence shown here is derived from an EMBL/GenBank/DDBJ whole genome shotgun (WGS) entry which is preliminary data.</text>
</comment>
<dbReference type="EMBL" id="JACEFO010002272">
    <property type="protein sequence ID" value="KAF8669123.1"/>
    <property type="molecule type" value="Genomic_DNA"/>
</dbReference>
<keyword evidence="3" id="KW-0677">Repeat</keyword>
<feature type="transmembrane region" description="Helical" evidence="7">
    <location>
        <begin position="45"/>
        <end position="68"/>
    </location>
</feature>
<keyword evidence="11" id="KW-1185">Reference proteome</keyword>
<evidence type="ECO:0000256" key="3">
    <source>
        <dbReference type="ARBA" id="ARBA00022737"/>
    </source>
</evidence>
<evidence type="ECO:0000256" key="5">
    <source>
        <dbReference type="ARBA" id="ARBA00023043"/>
    </source>
</evidence>
<name>A0A835AM92_9POAL</name>
<protein>
    <recommendedName>
        <fullName evidence="9">PGG domain-containing protein</fullName>
    </recommendedName>
</protein>
<keyword evidence="6 7" id="KW-0472">Membrane</keyword>
<keyword evidence="4 7" id="KW-1133">Transmembrane helix</keyword>
<feature type="transmembrane region" description="Helical" evidence="7">
    <location>
        <begin position="116"/>
        <end position="140"/>
    </location>
</feature>
<organism evidence="10 11">
    <name type="scientific">Digitaria exilis</name>
    <dbReference type="NCBI Taxonomy" id="1010633"/>
    <lineage>
        <taxon>Eukaryota</taxon>
        <taxon>Viridiplantae</taxon>
        <taxon>Streptophyta</taxon>
        <taxon>Embryophyta</taxon>
        <taxon>Tracheophyta</taxon>
        <taxon>Spermatophyta</taxon>
        <taxon>Magnoliopsida</taxon>
        <taxon>Liliopsida</taxon>
        <taxon>Poales</taxon>
        <taxon>Poaceae</taxon>
        <taxon>PACMAD clade</taxon>
        <taxon>Panicoideae</taxon>
        <taxon>Panicodae</taxon>
        <taxon>Paniceae</taxon>
        <taxon>Anthephorinae</taxon>
        <taxon>Digitaria</taxon>
    </lineage>
</organism>
<evidence type="ECO:0000256" key="4">
    <source>
        <dbReference type="ARBA" id="ARBA00022989"/>
    </source>
</evidence>
<gene>
    <name evidence="10" type="ORF">HU200_051449</name>
</gene>
<sequence length="184" mass="20065">MSRTGMIGSVLIATVAFAAAFTVPGGLVADDHANARAAVLARRFAFRAFVVSYTMAFVCSATATCLLIHGGTRDVTRNHRVCYNSLGAGLLPMAALFTIAAFAFGFQLVLGDANRGLIVFLYAVCLASVLLIFPANWVPLQLGMEKAIWRRAGWRGFVNMHDRKPSLLGLFDLLSWRSYLLQYL</sequence>
<dbReference type="Proteomes" id="UP000636709">
    <property type="component" value="Unassembled WGS sequence"/>
</dbReference>
<accession>A0A835AM92</accession>
<dbReference type="OrthoDB" id="10502814at2759"/>
<keyword evidence="5" id="KW-0040">ANK repeat</keyword>
<evidence type="ECO:0000256" key="7">
    <source>
        <dbReference type="SAM" id="Phobius"/>
    </source>
</evidence>
<feature type="transmembrane region" description="Helical" evidence="7">
    <location>
        <begin position="89"/>
        <end position="110"/>
    </location>
</feature>
<reference evidence="10" key="1">
    <citation type="submission" date="2020-07" db="EMBL/GenBank/DDBJ databases">
        <title>Genome sequence and genetic diversity analysis of an under-domesticated orphan crop, white fonio (Digitaria exilis).</title>
        <authorList>
            <person name="Bennetzen J.L."/>
            <person name="Chen S."/>
            <person name="Ma X."/>
            <person name="Wang X."/>
            <person name="Yssel A.E.J."/>
            <person name="Chaluvadi S.R."/>
            <person name="Johnson M."/>
            <person name="Gangashetty P."/>
            <person name="Hamidou F."/>
            <person name="Sanogo M.D."/>
            <person name="Zwaenepoel A."/>
            <person name="Wallace J."/>
            <person name="Van De Peer Y."/>
            <person name="Van Deynze A."/>
        </authorList>
    </citation>
    <scope>NUCLEOTIDE SEQUENCE</scope>
    <source>
        <tissue evidence="10">Leaves</tissue>
    </source>
</reference>
<dbReference type="Gramene" id="Dexi2A01G0028700.1">
    <property type="protein sequence ID" value="Dexi2A01G0028700.1:cds"/>
    <property type="gene ID" value="Dexi2A01G0028700"/>
</dbReference>
<evidence type="ECO:0000313" key="11">
    <source>
        <dbReference type="Proteomes" id="UP000636709"/>
    </source>
</evidence>
<evidence type="ECO:0000256" key="8">
    <source>
        <dbReference type="SAM" id="SignalP"/>
    </source>
</evidence>
<evidence type="ECO:0000256" key="2">
    <source>
        <dbReference type="ARBA" id="ARBA00022692"/>
    </source>
</evidence>
<dbReference type="Pfam" id="PF13962">
    <property type="entry name" value="PGG"/>
    <property type="match status" value="1"/>
</dbReference>
<feature type="domain" description="PGG" evidence="9">
    <location>
        <begin position="3"/>
        <end position="107"/>
    </location>
</feature>